<dbReference type="Proteomes" id="UP000240572">
    <property type="component" value="Unassembled WGS sequence"/>
</dbReference>
<organism evidence="2 3">
    <name type="scientific">Taibaiella chishuiensis</name>
    <dbReference type="NCBI Taxonomy" id="1434707"/>
    <lineage>
        <taxon>Bacteria</taxon>
        <taxon>Pseudomonadati</taxon>
        <taxon>Bacteroidota</taxon>
        <taxon>Chitinophagia</taxon>
        <taxon>Chitinophagales</taxon>
        <taxon>Chitinophagaceae</taxon>
        <taxon>Taibaiella</taxon>
    </lineage>
</organism>
<keyword evidence="3" id="KW-1185">Reference proteome</keyword>
<evidence type="ECO:0000313" key="3">
    <source>
        <dbReference type="Proteomes" id="UP000240572"/>
    </source>
</evidence>
<dbReference type="InterPro" id="IPR025533">
    <property type="entry name" value="DUF4419"/>
</dbReference>
<evidence type="ECO:0000256" key="1">
    <source>
        <dbReference type="SAM" id="SignalP"/>
    </source>
</evidence>
<dbReference type="PANTHER" id="PTHR31252">
    <property type="entry name" value="DUF4419 DOMAIN-CONTAINING PROTEIN"/>
    <property type="match status" value="1"/>
</dbReference>
<accession>A0A2P8CX73</accession>
<gene>
    <name evidence="2" type="ORF">B0I18_111133</name>
</gene>
<proteinExistence type="predicted"/>
<dbReference type="EMBL" id="PYGD01000011">
    <property type="protein sequence ID" value="PSK89575.1"/>
    <property type="molecule type" value="Genomic_DNA"/>
</dbReference>
<feature type="signal peptide" evidence="1">
    <location>
        <begin position="1"/>
        <end position="19"/>
    </location>
</feature>
<feature type="chain" id="PRO_5015112148" evidence="1">
    <location>
        <begin position="20"/>
        <end position="213"/>
    </location>
</feature>
<sequence length="213" mass="23507">MIKYTFTLLCLAFTWAASGQDKGITFQVEALKRPDGLITELPGKEITARIAPEALVSSIDRDNQVYLGAHPFFNGMYKAYAEHRPFELSPDMIWLLICQGFAQHVNNNAEALRSYFVNFEGRKSLVVGSKEIASPGKLSTWENLLPKLLEQAGASSDPELFATLAPTFSTTGASERLAMQITALESTKAYFEYIVLYVACGIPEITLKGTPED</sequence>
<dbReference type="AlphaFoldDB" id="A0A2P8CX73"/>
<dbReference type="PANTHER" id="PTHR31252:SF11">
    <property type="entry name" value="DUF4419 DOMAIN-CONTAINING PROTEIN"/>
    <property type="match status" value="1"/>
</dbReference>
<keyword evidence="1" id="KW-0732">Signal</keyword>
<evidence type="ECO:0000313" key="2">
    <source>
        <dbReference type="EMBL" id="PSK89575.1"/>
    </source>
</evidence>
<comment type="caution">
    <text evidence="2">The sequence shown here is derived from an EMBL/GenBank/DDBJ whole genome shotgun (WGS) entry which is preliminary data.</text>
</comment>
<dbReference type="Pfam" id="PF14388">
    <property type="entry name" value="DUF4419"/>
    <property type="match status" value="1"/>
</dbReference>
<protein>
    <submittedName>
        <fullName evidence="2">Uncharacterized protein DUF4419</fullName>
    </submittedName>
</protein>
<name>A0A2P8CX73_9BACT</name>
<reference evidence="2 3" key="1">
    <citation type="submission" date="2018-03" db="EMBL/GenBank/DDBJ databases">
        <title>Genomic Encyclopedia of Type Strains, Phase III (KMG-III): the genomes of soil and plant-associated and newly described type strains.</title>
        <authorList>
            <person name="Whitman W."/>
        </authorList>
    </citation>
    <scope>NUCLEOTIDE SEQUENCE [LARGE SCALE GENOMIC DNA]</scope>
    <source>
        <strain evidence="2 3">CGMCC 1.12700</strain>
    </source>
</reference>